<reference evidence="2 3" key="2">
    <citation type="submission" date="2020-01" db="EMBL/GenBank/DDBJ databases">
        <title>Clostridiaceae sp. nov. isolated from the gut of human by culturomics.</title>
        <authorList>
            <person name="Chang Y."/>
        </authorList>
    </citation>
    <scope>NUCLEOTIDE SEQUENCE [LARGE SCALE GENOMIC DNA]</scope>
    <source>
        <strain evidence="2 3">DONG20-135</strain>
    </source>
</reference>
<evidence type="ECO:0000313" key="2">
    <source>
        <dbReference type="EMBL" id="MXQ72981.1"/>
    </source>
</evidence>
<dbReference type="InterPro" id="IPR029044">
    <property type="entry name" value="Nucleotide-diphossugar_trans"/>
</dbReference>
<gene>
    <name evidence="2" type="ORF">GSF08_03405</name>
</gene>
<comment type="caution">
    <text evidence="2">The sequence shown here is derived from an EMBL/GenBank/DDBJ whole genome shotgun (WGS) entry which is preliminary data.</text>
</comment>
<proteinExistence type="predicted"/>
<protein>
    <submittedName>
        <fullName evidence="2">Glycosyltransferase</fullName>
    </submittedName>
</protein>
<evidence type="ECO:0000313" key="3">
    <source>
        <dbReference type="Proteomes" id="UP000434036"/>
    </source>
</evidence>
<dbReference type="Proteomes" id="UP000434036">
    <property type="component" value="Unassembled WGS sequence"/>
</dbReference>
<dbReference type="Gene3D" id="3.90.550.10">
    <property type="entry name" value="Spore Coat Polysaccharide Biosynthesis Protein SpsA, Chain A"/>
    <property type="match status" value="1"/>
</dbReference>
<sequence>MKISVVLCTYNGEKYIEKQLKSICSQIISVDELIISDDFSQDNTLLIAEQFLCQQSISYRIVKNSNRGVCNNFLNALKLTKGDIIFFSDQDDIWMSNKTEVIMSYFQKDDHVSLVCTNAVLIDNDKNVLGDLYSSIGFNQTQDQDDIFHRVLKKPFVTGATMAIRRELYEKALPFSKHMLHDQWLSYIAACDNGIYISSEKLIYYRQHGENLVGVDKGICERFVKLKRRISCGKVDNYGERLLFGYLDLKQYLIAHNADRNYQTLVDDFIEFWKIRTEFKTMSLFDVRQVIKKSKKDYCKYSTTMNPAYEYLKYFLLKFMK</sequence>
<reference evidence="2 3" key="1">
    <citation type="submission" date="2019-12" db="EMBL/GenBank/DDBJ databases">
        <authorList>
            <person name="Yang R."/>
        </authorList>
    </citation>
    <scope>NUCLEOTIDE SEQUENCE [LARGE SCALE GENOMIC DNA]</scope>
    <source>
        <strain evidence="2 3">DONG20-135</strain>
    </source>
</reference>
<dbReference type="InterPro" id="IPR001173">
    <property type="entry name" value="Glyco_trans_2-like"/>
</dbReference>
<accession>A0A6N8U538</accession>
<dbReference type="PANTHER" id="PTHR22916:SF3">
    <property type="entry name" value="UDP-GLCNAC:BETAGAL BETA-1,3-N-ACETYLGLUCOSAMINYLTRANSFERASE-LIKE PROTEIN 1"/>
    <property type="match status" value="1"/>
</dbReference>
<feature type="domain" description="Glycosyltransferase 2-like" evidence="1">
    <location>
        <begin position="4"/>
        <end position="171"/>
    </location>
</feature>
<dbReference type="RefSeq" id="WP_160624412.1">
    <property type="nucleotide sequence ID" value="NZ_WUUQ01000001.1"/>
</dbReference>
<name>A0A6N8U538_9FIRM</name>
<dbReference type="PANTHER" id="PTHR22916">
    <property type="entry name" value="GLYCOSYLTRANSFERASE"/>
    <property type="match status" value="1"/>
</dbReference>
<evidence type="ECO:0000259" key="1">
    <source>
        <dbReference type="Pfam" id="PF00535"/>
    </source>
</evidence>
<dbReference type="CDD" id="cd04196">
    <property type="entry name" value="GT_2_like_d"/>
    <property type="match status" value="1"/>
</dbReference>
<dbReference type="SUPFAM" id="SSF53448">
    <property type="entry name" value="Nucleotide-diphospho-sugar transferases"/>
    <property type="match status" value="1"/>
</dbReference>
<dbReference type="Pfam" id="PF00535">
    <property type="entry name" value="Glycos_transf_2"/>
    <property type="match status" value="1"/>
</dbReference>
<dbReference type="AlphaFoldDB" id="A0A6N8U538"/>
<keyword evidence="3" id="KW-1185">Reference proteome</keyword>
<keyword evidence="2" id="KW-0808">Transferase</keyword>
<organism evidence="2 3">
    <name type="scientific">Copranaerobaculum intestinale</name>
    <dbReference type="NCBI Taxonomy" id="2692629"/>
    <lineage>
        <taxon>Bacteria</taxon>
        <taxon>Bacillati</taxon>
        <taxon>Bacillota</taxon>
        <taxon>Erysipelotrichia</taxon>
        <taxon>Erysipelotrichales</taxon>
        <taxon>Erysipelotrichaceae</taxon>
        <taxon>Copranaerobaculum</taxon>
    </lineage>
</organism>
<dbReference type="GO" id="GO:0016758">
    <property type="term" value="F:hexosyltransferase activity"/>
    <property type="evidence" value="ECO:0007669"/>
    <property type="project" value="UniProtKB-ARBA"/>
</dbReference>
<dbReference type="EMBL" id="WUUQ01000001">
    <property type="protein sequence ID" value="MXQ72981.1"/>
    <property type="molecule type" value="Genomic_DNA"/>
</dbReference>